<dbReference type="AlphaFoldDB" id="A0AAJ7T7Q7"/>
<evidence type="ECO:0000313" key="4">
    <source>
        <dbReference type="RefSeq" id="XP_032812369.1"/>
    </source>
</evidence>
<dbReference type="GeneID" id="116943551"/>
<name>A0AAJ7T7Q7_PETMA</name>
<evidence type="ECO:0000313" key="3">
    <source>
        <dbReference type="Proteomes" id="UP001318040"/>
    </source>
</evidence>
<protein>
    <submittedName>
        <fullName evidence="4">Mitochondria-eating protein-like</fullName>
    </submittedName>
</protein>
<dbReference type="KEGG" id="pmrn:116943551"/>
<dbReference type="PANTHER" id="PTHR21771">
    <property type="entry name" value="MITOCHONDRIA-EATING PROTEIN-RELATED"/>
    <property type="match status" value="1"/>
</dbReference>
<feature type="region of interest" description="Disordered" evidence="2">
    <location>
        <begin position="268"/>
        <end position="348"/>
    </location>
</feature>
<feature type="compositionally biased region" description="Basic residues" evidence="2">
    <location>
        <begin position="313"/>
        <end position="322"/>
    </location>
</feature>
<feature type="coiled-coil region" evidence="1">
    <location>
        <begin position="166"/>
        <end position="260"/>
    </location>
</feature>
<keyword evidence="1" id="KW-0175">Coiled coil</keyword>
<dbReference type="Proteomes" id="UP001318040">
    <property type="component" value="Chromosome 18"/>
</dbReference>
<feature type="region of interest" description="Disordered" evidence="2">
    <location>
        <begin position="1"/>
        <end position="41"/>
    </location>
</feature>
<dbReference type="GO" id="GO:0035694">
    <property type="term" value="P:mitochondrial protein catabolic process"/>
    <property type="evidence" value="ECO:0007669"/>
    <property type="project" value="InterPro"/>
</dbReference>
<evidence type="ECO:0000256" key="1">
    <source>
        <dbReference type="SAM" id="Coils"/>
    </source>
</evidence>
<organism evidence="3 4">
    <name type="scientific">Petromyzon marinus</name>
    <name type="common">Sea lamprey</name>
    <dbReference type="NCBI Taxonomy" id="7757"/>
    <lineage>
        <taxon>Eukaryota</taxon>
        <taxon>Metazoa</taxon>
        <taxon>Chordata</taxon>
        <taxon>Craniata</taxon>
        <taxon>Vertebrata</taxon>
        <taxon>Cyclostomata</taxon>
        <taxon>Hyperoartia</taxon>
        <taxon>Petromyzontiformes</taxon>
        <taxon>Petromyzontidae</taxon>
        <taxon>Petromyzon</taxon>
    </lineage>
</organism>
<dbReference type="InterPro" id="IPR026169">
    <property type="entry name" value="MIEAP"/>
</dbReference>
<dbReference type="GO" id="GO:0035695">
    <property type="term" value="P:mitophagy by internal vacuole formation"/>
    <property type="evidence" value="ECO:0007669"/>
    <property type="project" value="TreeGrafter"/>
</dbReference>
<dbReference type="RefSeq" id="XP_032812369.1">
    <property type="nucleotide sequence ID" value="XM_032956478.1"/>
</dbReference>
<reference evidence="4" key="1">
    <citation type="submission" date="2025-08" db="UniProtKB">
        <authorList>
            <consortium name="RefSeq"/>
        </authorList>
    </citation>
    <scope>IDENTIFICATION</scope>
    <source>
        <tissue evidence="4">Sperm</tissue>
    </source>
</reference>
<dbReference type="GO" id="GO:0005741">
    <property type="term" value="C:mitochondrial outer membrane"/>
    <property type="evidence" value="ECO:0007669"/>
    <property type="project" value="InterPro"/>
</dbReference>
<evidence type="ECO:0000256" key="2">
    <source>
        <dbReference type="SAM" id="MobiDB-lite"/>
    </source>
</evidence>
<gene>
    <name evidence="4" type="primary">LOC116943551</name>
</gene>
<dbReference type="PANTHER" id="PTHR21771:SF0">
    <property type="entry name" value="MITOCHONDRIA-EATING PROTEIN"/>
    <property type="match status" value="1"/>
</dbReference>
<accession>A0AAJ7T7Q7</accession>
<proteinExistence type="predicted"/>
<keyword evidence="3" id="KW-1185">Reference proteome</keyword>
<sequence>MSGRLRRQMPEGDPRRRRRRGSNPGWGAREEDDGNAMTVAGSTTSTRAMAESLRRLANSGAYGALQDRLDSWQDDFHANSSNENLSHCCELIERTSKVQNQLLNMMSNKTNQGGPTASAKSRLLPLQSSVAVSPCVSPNASLTLIRETAQKERQLQDLCARHVREVGSLESELRSTRQSLSNAKQRLKDMADELEASKANSASTYLASEEEILQLRADLQAAREEAEVNRREREDSERQARYLQAEMATLQQEKARLLERMSGWLSMPCHERSAQPRRRASPTPSSSPPRWAPPVRSSSLLRNHMATCPRHSVASRHAHLPLRFKSASRDGRFDARSPPPLPRHRSDA</sequence>